<keyword evidence="3" id="KW-1185">Reference proteome</keyword>
<keyword evidence="1" id="KW-0472">Membrane</keyword>
<feature type="transmembrane region" description="Helical" evidence="1">
    <location>
        <begin position="31"/>
        <end position="50"/>
    </location>
</feature>
<evidence type="ECO:0000256" key="1">
    <source>
        <dbReference type="SAM" id="Phobius"/>
    </source>
</evidence>
<organism evidence="2 3">
    <name type="scientific">Dendrothele bispora (strain CBS 962.96)</name>
    <dbReference type="NCBI Taxonomy" id="1314807"/>
    <lineage>
        <taxon>Eukaryota</taxon>
        <taxon>Fungi</taxon>
        <taxon>Dikarya</taxon>
        <taxon>Basidiomycota</taxon>
        <taxon>Agaricomycotina</taxon>
        <taxon>Agaricomycetes</taxon>
        <taxon>Agaricomycetidae</taxon>
        <taxon>Agaricales</taxon>
        <taxon>Agaricales incertae sedis</taxon>
        <taxon>Dendrothele</taxon>
    </lineage>
</organism>
<evidence type="ECO:0000313" key="2">
    <source>
        <dbReference type="EMBL" id="THU84829.1"/>
    </source>
</evidence>
<keyword evidence="1" id="KW-1133">Transmembrane helix</keyword>
<proteinExistence type="predicted"/>
<name>A0A4S8L819_DENBC</name>
<dbReference type="Proteomes" id="UP000297245">
    <property type="component" value="Unassembled WGS sequence"/>
</dbReference>
<evidence type="ECO:0000313" key="3">
    <source>
        <dbReference type="Proteomes" id="UP000297245"/>
    </source>
</evidence>
<sequence>MNALTNLQPSLNLSSQSDNAQSEVTSTITHYTPVVLVALLVTVVLLVLCLRYPCFTLSELGKFVDQLNDTIQKCDAEGQRRDFIDRVSIIQREIDEIEDEWSSKAIFRWSLVYGYLRASLIAVRDIVNCYDRAHPTRICPDVIPMPMRIQDPSVGSPHYCKALEFRDKETNALIR</sequence>
<accession>A0A4S8L819</accession>
<dbReference type="EMBL" id="ML179578">
    <property type="protein sequence ID" value="THU84829.1"/>
    <property type="molecule type" value="Genomic_DNA"/>
</dbReference>
<reference evidence="2 3" key="1">
    <citation type="journal article" date="2019" name="Nat. Ecol. Evol.">
        <title>Megaphylogeny resolves global patterns of mushroom evolution.</title>
        <authorList>
            <person name="Varga T."/>
            <person name="Krizsan K."/>
            <person name="Foldi C."/>
            <person name="Dima B."/>
            <person name="Sanchez-Garcia M."/>
            <person name="Sanchez-Ramirez S."/>
            <person name="Szollosi G.J."/>
            <person name="Szarkandi J.G."/>
            <person name="Papp V."/>
            <person name="Albert L."/>
            <person name="Andreopoulos W."/>
            <person name="Angelini C."/>
            <person name="Antonin V."/>
            <person name="Barry K.W."/>
            <person name="Bougher N.L."/>
            <person name="Buchanan P."/>
            <person name="Buyck B."/>
            <person name="Bense V."/>
            <person name="Catcheside P."/>
            <person name="Chovatia M."/>
            <person name="Cooper J."/>
            <person name="Damon W."/>
            <person name="Desjardin D."/>
            <person name="Finy P."/>
            <person name="Geml J."/>
            <person name="Haridas S."/>
            <person name="Hughes K."/>
            <person name="Justo A."/>
            <person name="Karasinski D."/>
            <person name="Kautmanova I."/>
            <person name="Kiss B."/>
            <person name="Kocsube S."/>
            <person name="Kotiranta H."/>
            <person name="LaButti K.M."/>
            <person name="Lechner B.E."/>
            <person name="Liimatainen K."/>
            <person name="Lipzen A."/>
            <person name="Lukacs Z."/>
            <person name="Mihaltcheva S."/>
            <person name="Morgado L.N."/>
            <person name="Niskanen T."/>
            <person name="Noordeloos M.E."/>
            <person name="Ohm R.A."/>
            <person name="Ortiz-Santana B."/>
            <person name="Ovrebo C."/>
            <person name="Racz N."/>
            <person name="Riley R."/>
            <person name="Savchenko A."/>
            <person name="Shiryaev A."/>
            <person name="Soop K."/>
            <person name="Spirin V."/>
            <person name="Szebenyi C."/>
            <person name="Tomsovsky M."/>
            <person name="Tulloss R.E."/>
            <person name="Uehling J."/>
            <person name="Grigoriev I.V."/>
            <person name="Vagvolgyi C."/>
            <person name="Papp T."/>
            <person name="Martin F.M."/>
            <person name="Miettinen O."/>
            <person name="Hibbett D.S."/>
            <person name="Nagy L.G."/>
        </authorList>
    </citation>
    <scope>NUCLEOTIDE SEQUENCE [LARGE SCALE GENOMIC DNA]</scope>
    <source>
        <strain evidence="2 3">CBS 962.96</strain>
    </source>
</reference>
<dbReference type="AlphaFoldDB" id="A0A4S8L819"/>
<protein>
    <submittedName>
        <fullName evidence="2">Uncharacterized protein</fullName>
    </submittedName>
</protein>
<gene>
    <name evidence="2" type="ORF">K435DRAFT_806396</name>
</gene>
<keyword evidence="1" id="KW-0812">Transmembrane</keyword>